<keyword evidence="3" id="KW-1185">Reference proteome</keyword>
<evidence type="ECO:0000256" key="1">
    <source>
        <dbReference type="SAM" id="Phobius"/>
    </source>
</evidence>
<dbReference type="RefSeq" id="WP_270946831.1">
    <property type="nucleotide sequence ID" value="NZ_JAQGLA010000002.1"/>
</dbReference>
<name>A0ABT4URE9_9PSEU</name>
<feature type="transmembrane region" description="Helical" evidence="1">
    <location>
        <begin position="71"/>
        <end position="90"/>
    </location>
</feature>
<dbReference type="Proteomes" id="UP001210380">
    <property type="component" value="Unassembled WGS sequence"/>
</dbReference>
<feature type="transmembrane region" description="Helical" evidence="1">
    <location>
        <begin position="37"/>
        <end position="59"/>
    </location>
</feature>
<keyword evidence="1" id="KW-0812">Transmembrane</keyword>
<dbReference type="Gene3D" id="2.160.20.80">
    <property type="entry name" value="E3 ubiquitin-protein ligase SopA"/>
    <property type="match status" value="1"/>
</dbReference>
<evidence type="ECO:0000313" key="2">
    <source>
        <dbReference type="EMBL" id="MDA3624267.1"/>
    </source>
</evidence>
<keyword evidence="1" id="KW-1133">Transmembrane helix</keyword>
<protein>
    <recommendedName>
        <fullName evidence="4">Pentapeptide repeat-containing protein</fullName>
    </recommendedName>
</protein>
<comment type="caution">
    <text evidence="2">The sequence shown here is derived from an EMBL/GenBank/DDBJ whole genome shotgun (WGS) entry which is preliminary data.</text>
</comment>
<keyword evidence="1" id="KW-0472">Membrane</keyword>
<evidence type="ECO:0000313" key="3">
    <source>
        <dbReference type="Proteomes" id="UP001210380"/>
    </source>
</evidence>
<sequence>MANGAWRTMANGKIVPITRRRGPRGRTNPHVLSEVTIWIWGIVLVLVAVGSVWGMLYFFGNDPTGSTRLEAIRIASTVVVGTGGAAALLLSARRQRFTELDGTERRITELQTKAADQLGHEKAAVRLAGLHSLERLAQDHPSHRQTIVDIICAYLRMPFTPPSSERSRSKISGSLLHRRDPAWKRNWPNAFPNQTDSRHQEMQVRLTAQRILTDHLRPFRARTRGMFHTKKIDKPTHVNFWEGMNLDLTGATLHDFEFQFCEVGIASFQKARFTGNSANFKWSRFRSSTLFDAADFHTLSSFFDYAHFEHTAQFKAVNFDHTSFANAIFAWRGGNHLQVLFDGSKFPSVTFRGTKFMGPVSFIDVTFHQPPRLDEAKFRKEHFLHP</sequence>
<organism evidence="2 3">
    <name type="scientific">Saccharopolyspora oryzae</name>
    <dbReference type="NCBI Taxonomy" id="2997343"/>
    <lineage>
        <taxon>Bacteria</taxon>
        <taxon>Bacillati</taxon>
        <taxon>Actinomycetota</taxon>
        <taxon>Actinomycetes</taxon>
        <taxon>Pseudonocardiales</taxon>
        <taxon>Pseudonocardiaceae</taxon>
        <taxon>Saccharopolyspora</taxon>
    </lineage>
</organism>
<proteinExistence type="predicted"/>
<evidence type="ECO:0008006" key="4">
    <source>
        <dbReference type="Google" id="ProtNLM"/>
    </source>
</evidence>
<reference evidence="2 3" key="1">
    <citation type="submission" date="2022-11" db="EMBL/GenBank/DDBJ databases">
        <title>Draft genome sequence of Saccharopolyspora sp. WRP15-2 isolated from rhizosphere soils of wild rice in Thailand.</title>
        <authorList>
            <person name="Duangmal K."/>
            <person name="Kammanee S."/>
            <person name="Muangham S."/>
        </authorList>
    </citation>
    <scope>NUCLEOTIDE SEQUENCE [LARGE SCALE GENOMIC DNA]</scope>
    <source>
        <strain evidence="2 3">WRP15-2</strain>
    </source>
</reference>
<dbReference type="EMBL" id="JAQGLA010000002">
    <property type="protein sequence ID" value="MDA3624267.1"/>
    <property type="molecule type" value="Genomic_DNA"/>
</dbReference>
<accession>A0ABT4URE9</accession>
<gene>
    <name evidence="2" type="ORF">OU415_02395</name>
</gene>